<organism evidence="1 2">
    <name type="scientific">Neptunomonas japonica JAMM 1380</name>
    <dbReference type="NCBI Taxonomy" id="1441457"/>
    <lineage>
        <taxon>Bacteria</taxon>
        <taxon>Pseudomonadati</taxon>
        <taxon>Pseudomonadota</taxon>
        <taxon>Gammaproteobacteria</taxon>
        <taxon>Oceanospirillales</taxon>
        <taxon>Oceanospirillaceae</taxon>
        <taxon>Neptunomonas</taxon>
    </lineage>
</organism>
<proteinExistence type="predicted"/>
<dbReference type="Proteomes" id="UP000595332">
    <property type="component" value="Chromosome"/>
</dbReference>
<dbReference type="RefSeq" id="WP_201347416.1">
    <property type="nucleotide sequence ID" value="NZ_AP014546.1"/>
</dbReference>
<evidence type="ECO:0000313" key="1">
    <source>
        <dbReference type="EMBL" id="BBB30211.1"/>
    </source>
</evidence>
<keyword evidence="2" id="KW-1185">Reference proteome</keyword>
<dbReference type="KEGG" id="njp:NEJAP_2264"/>
<reference evidence="1 2" key="1">
    <citation type="journal article" date="2008" name="Int. J. Syst. Evol. Microbiol.">
        <title>Neptunomonas japonica sp. nov., an Osedax japonicus symbiont-like bacterium isolated from sediment adjacent to sperm whale carcasses off Kagoshima, Japan.</title>
        <authorList>
            <person name="Miyazaki M."/>
            <person name="Nogi Y."/>
            <person name="Fujiwara Y."/>
            <person name="Kawato M."/>
            <person name="Kubokawa K."/>
            <person name="Horikoshi K."/>
        </authorList>
    </citation>
    <scope>NUCLEOTIDE SEQUENCE [LARGE SCALE GENOMIC DNA]</scope>
    <source>
        <strain evidence="1 2">JAMM 1380</strain>
    </source>
</reference>
<name>A0A7R6SW96_9GAMM</name>
<dbReference type="EMBL" id="AP014546">
    <property type="protein sequence ID" value="BBB30211.1"/>
    <property type="molecule type" value="Genomic_DNA"/>
</dbReference>
<dbReference type="AlphaFoldDB" id="A0A7R6SW96"/>
<gene>
    <name evidence="1" type="ORF">NEJAP_2264</name>
</gene>
<protein>
    <submittedName>
        <fullName evidence="1">Uncharacterized protein</fullName>
    </submittedName>
</protein>
<evidence type="ECO:0000313" key="2">
    <source>
        <dbReference type="Proteomes" id="UP000595332"/>
    </source>
</evidence>
<accession>A0A7R6SW96</accession>
<sequence>MKKLLELIVLIGLIPGCKTTTIEHIYDTYPQLGFDSIESPSYELIKVADWDDPNQSSSMNLLIENKNLMIELSLSSYILIDSNGNFISSYIRGEGESLTSNLFLAKDYYIDWPLTGNKDRKKYSKRIHASTLSINEFNQYLDLAEKVIYTTFLQYESEEYLARCLLRIDGHWMVIEIELPEDYDMSATKEELSQKAFKHATTMKNEEVFYKVADEITPSYKWKDTTNPIYLEAHKRREKSYLRYSSQQAEKGWDSTGYFNLKFGGEVLKFKAFTFEWKREFIFDPDMNLYLDTRIPELAVLIVTMNKGNDMWKVEKDPKEAGIYIIRRKVVNN</sequence>